<dbReference type="SUPFAM" id="SSF50494">
    <property type="entry name" value="Trypsin-like serine proteases"/>
    <property type="match status" value="1"/>
</dbReference>
<dbReference type="PANTHER" id="PTHR24253">
    <property type="entry name" value="TRANSMEMBRANE PROTEASE SERINE"/>
    <property type="match status" value="1"/>
</dbReference>
<dbReference type="EMBL" id="LZPO01107920">
    <property type="protein sequence ID" value="OBS60069.1"/>
    <property type="molecule type" value="Genomic_DNA"/>
</dbReference>
<dbReference type="AlphaFoldDB" id="A0A1A6G2J8"/>
<dbReference type="InterPro" id="IPR009003">
    <property type="entry name" value="Peptidase_S1_PA"/>
</dbReference>
<keyword evidence="6" id="KW-1185">Reference proteome</keyword>
<proteinExistence type="predicted"/>
<dbReference type="InterPro" id="IPR017900">
    <property type="entry name" value="4Fe4S_Fe_S_CS"/>
</dbReference>
<keyword evidence="2" id="KW-0325">Glycoprotein</keyword>
<dbReference type="PROSITE" id="PS00198">
    <property type="entry name" value="4FE4S_FER_1"/>
    <property type="match status" value="1"/>
</dbReference>
<accession>A0A1A6G2J8</accession>
<evidence type="ECO:0000256" key="3">
    <source>
        <dbReference type="SAM" id="SignalP"/>
    </source>
</evidence>
<evidence type="ECO:0000256" key="1">
    <source>
        <dbReference type="ARBA" id="ARBA00023157"/>
    </source>
</evidence>
<dbReference type="InterPro" id="IPR043504">
    <property type="entry name" value="Peptidase_S1_PA_chymotrypsin"/>
</dbReference>
<dbReference type="PROSITE" id="PS00134">
    <property type="entry name" value="TRYPSIN_HIS"/>
    <property type="match status" value="1"/>
</dbReference>
<dbReference type="OrthoDB" id="546450at2759"/>
<dbReference type="PANTHER" id="PTHR24253:SF74">
    <property type="entry name" value="SERINE PROTEASE 45, PSEUDOGENE"/>
    <property type="match status" value="1"/>
</dbReference>
<dbReference type="Gene3D" id="2.40.10.10">
    <property type="entry name" value="Trypsin-like serine proteases"/>
    <property type="match status" value="2"/>
</dbReference>
<organism evidence="5 6">
    <name type="scientific">Neotoma lepida</name>
    <name type="common">Desert woodrat</name>
    <dbReference type="NCBI Taxonomy" id="56216"/>
    <lineage>
        <taxon>Eukaryota</taxon>
        <taxon>Metazoa</taxon>
        <taxon>Chordata</taxon>
        <taxon>Craniata</taxon>
        <taxon>Vertebrata</taxon>
        <taxon>Euteleostomi</taxon>
        <taxon>Mammalia</taxon>
        <taxon>Eutheria</taxon>
        <taxon>Euarchontoglires</taxon>
        <taxon>Glires</taxon>
        <taxon>Rodentia</taxon>
        <taxon>Myomorpha</taxon>
        <taxon>Muroidea</taxon>
        <taxon>Cricetidae</taxon>
        <taxon>Neotominae</taxon>
        <taxon>Neotoma</taxon>
    </lineage>
</organism>
<evidence type="ECO:0000313" key="5">
    <source>
        <dbReference type="EMBL" id="OBS60069.1"/>
    </source>
</evidence>
<keyword evidence="1" id="KW-1015">Disulfide bond</keyword>
<dbReference type="InterPro" id="IPR001254">
    <property type="entry name" value="Trypsin_dom"/>
</dbReference>
<reference evidence="5 6" key="1">
    <citation type="submission" date="2016-06" db="EMBL/GenBank/DDBJ databases">
        <title>The Draft Genome Sequence and Annotation of the Desert Woodrat Neotoma lepida.</title>
        <authorList>
            <person name="Campbell M."/>
            <person name="Oakeson K.F."/>
            <person name="Yandell M."/>
            <person name="Halpert J.R."/>
            <person name="Dearing D."/>
        </authorList>
    </citation>
    <scope>NUCLEOTIDE SEQUENCE [LARGE SCALE GENOMIC DNA]</scope>
    <source>
        <strain evidence="5">417</strain>
        <tissue evidence="5">Liver</tissue>
    </source>
</reference>
<dbReference type="FunFam" id="2.40.10.10:FF:000105">
    <property type="entry name" value="Inactive serine protease 45"/>
    <property type="match status" value="1"/>
</dbReference>
<dbReference type="Pfam" id="PF00089">
    <property type="entry name" value="Trypsin"/>
    <property type="match status" value="2"/>
</dbReference>
<dbReference type="SMART" id="SM00020">
    <property type="entry name" value="Tryp_SPc"/>
    <property type="match status" value="1"/>
</dbReference>
<keyword evidence="3" id="KW-0732">Signal</keyword>
<dbReference type="STRING" id="56216.A0A1A6G2J8"/>
<evidence type="ECO:0000256" key="2">
    <source>
        <dbReference type="ARBA" id="ARBA00023180"/>
    </source>
</evidence>
<feature type="chain" id="PRO_5008345255" description="Peptidase S1 domain-containing protein" evidence="3">
    <location>
        <begin position="37"/>
        <end position="394"/>
    </location>
</feature>
<gene>
    <name evidence="5" type="ORF">A6R68_08809</name>
</gene>
<evidence type="ECO:0000313" key="6">
    <source>
        <dbReference type="Proteomes" id="UP000092124"/>
    </source>
</evidence>
<name>A0A1A6G2J8_NEOLE</name>
<dbReference type="GO" id="GO:0006508">
    <property type="term" value="P:proteolysis"/>
    <property type="evidence" value="ECO:0007669"/>
    <property type="project" value="InterPro"/>
</dbReference>
<dbReference type="PRINTS" id="PR00722">
    <property type="entry name" value="CHYMOTRYPSIN"/>
</dbReference>
<feature type="domain" description="Peptidase S1" evidence="4">
    <location>
        <begin position="60"/>
        <end position="368"/>
    </location>
</feature>
<comment type="caution">
    <text evidence="5">The sequence shown here is derived from an EMBL/GenBank/DDBJ whole genome shotgun (WGS) entry which is preliminary data.</text>
</comment>
<dbReference type="Proteomes" id="UP000092124">
    <property type="component" value="Unassembled WGS sequence"/>
</dbReference>
<evidence type="ECO:0000259" key="4">
    <source>
        <dbReference type="PROSITE" id="PS50240"/>
    </source>
</evidence>
<dbReference type="InterPro" id="IPR018114">
    <property type="entry name" value="TRYPSIN_HIS"/>
</dbReference>
<dbReference type="CDD" id="cd00190">
    <property type="entry name" value="Tryp_SPc"/>
    <property type="match status" value="1"/>
</dbReference>
<sequence>MVTLLCGLGAWPGSLRHWVLTCLVTLLLLPPPSNLGRLVTSHSDFPLCGHCTLCNACSEVCGKPSWPDNLKIHHWPWEVSVRIDNEHVCGGALIDFSWVISAAHCIQGATVGPAQLPQYFCEVMRWEQGRVGRCIQRRERLQGQDGSWEEAGAELCGETDGCQAGFCISRSNKDYSVMLGSSKLQPKGSSWVLEIRVGDIIVHPKYWGRKFFKNDIALLRLETPVTFNKYVQPICLPEYNFNLKFGTQCWVTGWNKTTQHSLDNLTLTPQFWEAEVLIIDDKRCDRVFHKKSFYPRVIPIIRRNMICTINYEVNLCNGDPGAPLACKIDRRWILAGMLSWVKDCMEPQDPDVYTRLTKYTRWIQEQVNHGALPGPCRASCLLFLFWLLQLPLGP</sequence>
<feature type="signal peptide" evidence="3">
    <location>
        <begin position="1"/>
        <end position="36"/>
    </location>
</feature>
<dbReference type="InterPro" id="IPR001314">
    <property type="entry name" value="Peptidase_S1A"/>
</dbReference>
<protein>
    <recommendedName>
        <fullName evidence="4">Peptidase S1 domain-containing protein</fullName>
    </recommendedName>
</protein>
<dbReference type="PROSITE" id="PS50240">
    <property type="entry name" value="TRYPSIN_DOM"/>
    <property type="match status" value="1"/>
</dbReference>
<dbReference type="GO" id="GO:0004252">
    <property type="term" value="F:serine-type endopeptidase activity"/>
    <property type="evidence" value="ECO:0007669"/>
    <property type="project" value="InterPro"/>
</dbReference>